<organism evidence="8 9">
    <name type="scientific">Cryoendolithus antarcticus</name>
    <dbReference type="NCBI Taxonomy" id="1507870"/>
    <lineage>
        <taxon>Eukaryota</taxon>
        <taxon>Fungi</taxon>
        <taxon>Dikarya</taxon>
        <taxon>Ascomycota</taxon>
        <taxon>Pezizomycotina</taxon>
        <taxon>Dothideomycetes</taxon>
        <taxon>Dothideomycetidae</taxon>
        <taxon>Cladosporiales</taxon>
        <taxon>Cladosporiaceae</taxon>
        <taxon>Cryoendolithus</taxon>
    </lineage>
</organism>
<dbReference type="GO" id="GO:0005634">
    <property type="term" value="C:nucleus"/>
    <property type="evidence" value="ECO:0007669"/>
    <property type="project" value="TreeGrafter"/>
</dbReference>
<dbReference type="Pfam" id="PF08171">
    <property type="entry name" value="Mad3_BUB1_II"/>
    <property type="match status" value="1"/>
</dbReference>
<dbReference type="PANTHER" id="PTHR14030">
    <property type="entry name" value="MITOTIC CHECKPOINT SERINE/THREONINE-PROTEIN KINASE BUB1"/>
    <property type="match status" value="1"/>
</dbReference>
<dbReference type="PANTHER" id="PTHR14030:SF4">
    <property type="entry name" value="BUB1 KINASE, ISOFORM A-RELATED"/>
    <property type="match status" value="1"/>
</dbReference>
<dbReference type="EMBL" id="NAJO01000006">
    <property type="protein sequence ID" value="OQO11536.1"/>
    <property type="molecule type" value="Genomic_DNA"/>
</dbReference>
<dbReference type="InterPro" id="IPR000719">
    <property type="entry name" value="Prot_kinase_dom"/>
</dbReference>
<protein>
    <recommendedName>
        <fullName evidence="10">Protein kinase domain-containing protein</fullName>
    </recommendedName>
</protein>
<dbReference type="Gene3D" id="1.25.40.430">
    <property type="match status" value="1"/>
</dbReference>
<dbReference type="OrthoDB" id="248495at2759"/>
<dbReference type="GO" id="GO:0051754">
    <property type="term" value="P:meiotic sister chromatid cohesion, centromeric"/>
    <property type="evidence" value="ECO:0007669"/>
    <property type="project" value="TreeGrafter"/>
</dbReference>
<keyword evidence="2" id="KW-0158">Chromosome</keyword>
<feature type="region of interest" description="Disordered" evidence="5">
    <location>
        <begin position="234"/>
        <end position="309"/>
    </location>
</feature>
<dbReference type="FunCoup" id="A0A1V8TJI6">
    <property type="interactions" value="865"/>
</dbReference>
<feature type="compositionally biased region" description="Basic and acidic residues" evidence="5">
    <location>
        <begin position="200"/>
        <end position="209"/>
    </location>
</feature>
<dbReference type="InParanoid" id="A0A1V8TJI6"/>
<keyword evidence="9" id="KW-1185">Reference proteome</keyword>
<dbReference type="GO" id="GO:0007094">
    <property type="term" value="P:mitotic spindle assembly checkpoint signaling"/>
    <property type="evidence" value="ECO:0007669"/>
    <property type="project" value="InterPro"/>
</dbReference>
<reference evidence="9" key="1">
    <citation type="submission" date="2017-03" db="EMBL/GenBank/DDBJ databases">
        <title>Genomes of endolithic fungi from Antarctica.</title>
        <authorList>
            <person name="Coleine C."/>
            <person name="Masonjones S."/>
            <person name="Stajich J.E."/>
        </authorList>
    </citation>
    <scope>NUCLEOTIDE SEQUENCE [LARGE SCALE GENOMIC DNA]</scope>
    <source>
        <strain evidence="9">CCFEE 5527</strain>
    </source>
</reference>
<sequence>MAGNGDLIDFEVIESHKENIQALPGGRSAKALSQIYSPPLLGPHASPALIQDANSKERIVFERELASIDEADDPLDVYDRYVKWTLNAYPSAQATPNSGLLSLLERATKAFQASPVYKNDPRYLKIWLHYIRFFSDAPREAFVLLSRQGIGEALALYYEEYAAWLENAGRWAQAEEIYKMGIEKEARPAERLMRKFGEFERRKDARPADADEPSSPALPTVRPALMAKLDPFAAPAASTQQQPAASASRKPKASKMQIFSDDSEAARPDSGASSKGWDNIGSLAERKKENTHAAKPWAGETLKTGKTNGGMPKMAVFKDTHMSVSSSSKSAHDQQCVRNPKNGRLECVFVNLEAVYPGTKSRPQEYCFEELRARSRGWVGKQWEREPRMRRVEPSHDSQVLDDPRATPEVPMVYTSLSLAHHAVPAAVVEPPTWSKERGFKIFADEKPQSPPPAVAQIDPDHAKTATKRRGFQIFEDTPLVFTPAPPSESPEKVLVETFSRTMALNDENDENALPPDDAKPSQAEIAKRMRREERANRTRNIKVMGIKHIKNETKTIQINLNSPTGAAKVKRKKSVDKPTEPTMTINTKEAMDEVYDLFNAPLGGGQANDPTDVDEGDSDDEYTTGDESTRTGQLSAPISEYGDETRNEIFGAQEDEQKPEDSATSGSGWSDYTGVKHAVSALDESVDADSHDTPSIDDEVDELLSEEVVTPQEENFQTHRVPIPDEDYEPPSTQYRQQATMLPNHRLPFMTPIAEQTESSLGMGTSRSRDYFSHSKTPSRPKSGTNQLFEDDEVPSSPFDEVTTDLAEVKYKILQPVRTKTTKGTVSLGKGSAKSQIAAKSTPNAPIEVSKGAVIQELQCNPMDPALRESVLSQLKPSLSLSEGYSEYSGTSNRTIEIKRYIKYLAKTSRSSTAVDKTGTTICLPPTLTFHSSSATYTIKRELGAGTFAPVYLVENSTAIEAATLDSLALSKQVHRKPLEALKMESPTSAWEFHILRLAHARLGLTRAAESIIRAHEMHLYRDECFLIIEYRSQGTLLDLVNLARADPSLSTSGSMDEVLVMFLTVELFRTVEALHAKGIIHGDLKGDNVLVRFDDPGQETDWSPTYFPSGAHGWASKGISLIDFGRGVDMRQFRDGVGFIADWKTSEADCAEMREMRPWTYQIDYHGLAGIVHSMLFGKYMETFSEKGAGLGQAGTRTYRIKENLKRYWQVEIWGKVFAMLLNPLAHVGGEEGGKMPMSRGMRGLRNRMEEWLEGNCEKGVGLKGMVERMEKGIWERRRKSVKR</sequence>
<dbReference type="STRING" id="1507870.A0A1V8TJI6"/>
<evidence type="ECO:0000259" key="6">
    <source>
        <dbReference type="PROSITE" id="PS50011"/>
    </source>
</evidence>
<name>A0A1V8TJI6_9PEZI</name>
<keyword evidence="4" id="KW-0137">Centromere</keyword>
<feature type="region of interest" description="Disordered" evidence="5">
    <location>
        <begin position="600"/>
        <end position="672"/>
    </location>
</feature>
<evidence type="ECO:0000256" key="1">
    <source>
        <dbReference type="ARBA" id="ARBA00004629"/>
    </source>
</evidence>
<dbReference type="PROSITE" id="PS51489">
    <property type="entry name" value="BUB1_N"/>
    <property type="match status" value="1"/>
</dbReference>
<dbReference type="GO" id="GO:0032991">
    <property type="term" value="C:protein-containing complex"/>
    <property type="evidence" value="ECO:0007669"/>
    <property type="project" value="UniProtKB-ARBA"/>
</dbReference>
<dbReference type="PROSITE" id="PS50011">
    <property type="entry name" value="PROTEIN_KINASE_DOM"/>
    <property type="match status" value="1"/>
</dbReference>
<feature type="region of interest" description="Disordered" evidence="5">
    <location>
        <begin position="200"/>
        <end position="219"/>
    </location>
</feature>
<dbReference type="GO" id="GO:0000776">
    <property type="term" value="C:kinetochore"/>
    <property type="evidence" value="ECO:0007669"/>
    <property type="project" value="UniProtKB-KW"/>
</dbReference>
<dbReference type="Proteomes" id="UP000192596">
    <property type="component" value="Unassembled WGS sequence"/>
</dbReference>
<dbReference type="PROSITE" id="PS00108">
    <property type="entry name" value="PROTEIN_KINASE_ST"/>
    <property type="match status" value="1"/>
</dbReference>
<feature type="compositionally biased region" description="Low complexity" evidence="5">
    <location>
        <begin position="234"/>
        <end position="248"/>
    </location>
</feature>
<evidence type="ECO:0000313" key="9">
    <source>
        <dbReference type="Proteomes" id="UP000192596"/>
    </source>
</evidence>
<dbReference type="InterPro" id="IPR013212">
    <property type="entry name" value="Mad3/Bub1_I"/>
</dbReference>
<proteinExistence type="predicted"/>
<evidence type="ECO:0000313" key="8">
    <source>
        <dbReference type="EMBL" id="OQO11536.1"/>
    </source>
</evidence>
<comment type="caution">
    <text evidence="8">The sequence shown here is derived from an EMBL/GenBank/DDBJ whole genome shotgun (WGS) entry which is preliminary data.</text>
</comment>
<evidence type="ECO:0000256" key="3">
    <source>
        <dbReference type="ARBA" id="ARBA00022838"/>
    </source>
</evidence>
<dbReference type="InterPro" id="IPR012572">
    <property type="entry name" value="Mad3/Bub1_II"/>
</dbReference>
<evidence type="ECO:0000256" key="4">
    <source>
        <dbReference type="ARBA" id="ARBA00023328"/>
    </source>
</evidence>
<evidence type="ECO:0000256" key="2">
    <source>
        <dbReference type="ARBA" id="ARBA00022454"/>
    </source>
</evidence>
<feature type="compositionally biased region" description="Polar residues" evidence="5">
    <location>
        <begin position="775"/>
        <end position="789"/>
    </location>
</feature>
<feature type="region of interest" description="Disordered" evidence="5">
    <location>
        <begin position="760"/>
        <end position="800"/>
    </location>
</feature>
<dbReference type="Pfam" id="PF00069">
    <property type="entry name" value="Pkinase"/>
    <property type="match status" value="1"/>
</dbReference>
<accession>A0A1V8TJI6</accession>
<dbReference type="InterPro" id="IPR015661">
    <property type="entry name" value="Bub1/Mad3"/>
</dbReference>
<dbReference type="Gene3D" id="1.10.510.10">
    <property type="entry name" value="Transferase(Phosphotransferase) domain 1"/>
    <property type="match status" value="1"/>
</dbReference>
<dbReference type="SMART" id="SM00777">
    <property type="entry name" value="Mad3_BUB1_I"/>
    <property type="match status" value="1"/>
</dbReference>
<feature type="domain" description="Protein kinase" evidence="6">
    <location>
        <begin position="938"/>
        <end position="1286"/>
    </location>
</feature>
<dbReference type="Pfam" id="PF08311">
    <property type="entry name" value="Mad3_BUB1_I"/>
    <property type="match status" value="1"/>
</dbReference>
<keyword evidence="3" id="KW-0995">Kinetochore</keyword>
<dbReference type="CDD" id="cd13981">
    <property type="entry name" value="STKc_Bub1_BubR1"/>
    <property type="match status" value="1"/>
</dbReference>
<comment type="subcellular location">
    <subcellularLocation>
        <location evidence="1">Chromosome</location>
        <location evidence="1">Centromere</location>
        <location evidence="1">Kinetochore</location>
    </subcellularLocation>
</comment>
<dbReference type="FunFam" id="1.25.40.430:FF:000003">
    <property type="entry name" value="Checkpoint serine/threonine-protein kinase BUB1"/>
    <property type="match status" value="1"/>
</dbReference>
<gene>
    <name evidence="8" type="ORF">B0A48_03263</name>
</gene>
<dbReference type="SUPFAM" id="SSF56112">
    <property type="entry name" value="Protein kinase-like (PK-like)"/>
    <property type="match status" value="1"/>
</dbReference>
<dbReference type="GO" id="GO:0004672">
    <property type="term" value="F:protein kinase activity"/>
    <property type="evidence" value="ECO:0007669"/>
    <property type="project" value="InterPro"/>
</dbReference>
<feature type="domain" description="BUB1 N-terminal" evidence="7">
    <location>
        <begin position="61"/>
        <end position="220"/>
    </location>
</feature>
<dbReference type="InterPro" id="IPR008271">
    <property type="entry name" value="Ser/Thr_kinase_AS"/>
</dbReference>
<evidence type="ECO:0000259" key="7">
    <source>
        <dbReference type="PROSITE" id="PS51489"/>
    </source>
</evidence>
<evidence type="ECO:0008006" key="10">
    <source>
        <dbReference type="Google" id="ProtNLM"/>
    </source>
</evidence>
<dbReference type="GO" id="GO:0005524">
    <property type="term" value="F:ATP binding"/>
    <property type="evidence" value="ECO:0007669"/>
    <property type="project" value="InterPro"/>
</dbReference>
<feature type="compositionally biased region" description="Acidic residues" evidence="5">
    <location>
        <begin position="612"/>
        <end position="625"/>
    </location>
</feature>
<dbReference type="InterPro" id="IPR011009">
    <property type="entry name" value="Kinase-like_dom_sf"/>
</dbReference>
<evidence type="ECO:0000256" key="5">
    <source>
        <dbReference type="SAM" id="MobiDB-lite"/>
    </source>
</evidence>
<dbReference type="SMART" id="SM00220">
    <property type="entry name" value="S_TKc"/>
    <property type="match status" value="1"/>
</dbReference>